<reference evidence="8 9" key="1">
    <citation type="journal article" date="2014" name="BMC Genomics">
        <title>Comparative genome sequencing reveals chemotype-specific gene clusters in the toxigenic black mold Stachybotrys.</title>
        <authorList>
            <person name="Semeiks J."/>
            <person name="Borek D."/>
            <person name="Otwinowski Z."/>
            <person name="Grishin N.V."/>
        </authorList>
    </citation>
    <scope>NUCLEOTIDE SEQUENCE [LARGE SCALE GENOMIC DNA]</scope>
    <source>
        <strain evidence="8 9">IBT 40285</strain>
    </source>
</reference>
<evidence type="ECO:0000256" key="2">
    <source>
        <dbReference type="ARBA" id="ARBA00022705"/>
    </source>
</evidence>
<accession>A0A084QKD8</accession>
<keyword evidence="2" id="KW-0235">DNA replication</keyword>
<dbReference type="InterPro" id="IPR003958">
    <property type="entry name" value="CBFA_NFYB_domain"/>
</dbReference>
<dbReference type="SUPFAM" id="SSF47113">
    <property type="entry name" value="Histone-fold"/>
    <property type="match status" value="1"/>
</dbReference>
<evidence type="ECO:0000313" key="9">
    <source>
        <dbReference type="Proteomes" id="UP000028524"/>
    </source>
</evidence>
<keyword evidence="9" id="KW-1185">Reference proteome</keyword>
<dbReference type="Pfam" id="PF00808">
    <property type="entry name" value="CBFD_NFYB_HMF"/>
    <property type="match status" value="1"/>
</dbReference>
<feature type="region of interest" description="Disordered" evidence="6">
    <location>
        <begin position="1"/>
        <end position="73"/>
    </location>
</feature>
<feature type="domain" description="Transcription factor CBF/NF-Y/archaeal histone" evidence="7">
    <location>
        <begin position="77"/>
        <end position="141"/>
    </location>
</feature>
<dbReference type="GO" id="GO:0031507">
    <property type="term" value="P:heterochromatin formation"/>
    <property type="evidence" value="ECO:0007669"/>
    <property type="project" value="TreeGrafter"/>
</dbReference>
<evidence type="ECO:0000313" key="8">
    <source>
        <dbReference type="EMBL" id="KFA64423.1"/>
    </source>
</evidence>
<dbReference type="InterPro" id="IPR009072">
    <property type="entry name" value="Histone-fold"/>
</dbReference>
<dbReference type="InParanoid" id="A0A084QKD8"/>
<evidence type="ECO:0000256" key="6">
    <source>
        <dbReference type="SAM" id="MobiDB-lite"/>
    </source>
</evidence>
<comment type="subcellular location">
    <subcellularLocation>
        <location evidence="1">Nucleus</location>
    </subcellularLocation>
</comment>
<dbReference type="HOGENOM" id="CLU_043417_1_0_1"/>
<dbReference type="OMA" id="NTYRRKV"/>
<feature type="region of interest" description="Disordered" evidence="6">
    <location>
        <begin position="168"/>
        <end position="297"/>
    </location>
</feature>
<feature type="compositionally biased region" description="Basic and acidic residues" evidence="6">
    <location>
        <begin position="211"/>
        <end position="223"/>
    </location>
</feature>
<dbReference type="PANTHER" id="PTHR46172:SF1">
    <property type="entry name" value="DNA POLYMERASE EPSILON SUBUNIT 3"/>
    <property type="match status" value="1"/>
</dbReference>
<dbReference type="CDD" id="cd22928">
    <property type="entry name" value="HFD_POLE3_DPB4"/>
    <property type="match status" value="1"/>
</dbReference>
<dbReference type="GO" id="GO:0006974">
    <property type="term" value="P:DNA damage response"/>
    <property type="evidence" value="ECO:0007669"/>
    <property type="project" value="TreeGrafter"/>
</dbReference>
<sequence length="297" mass="32402">MPSRKSDQRKSDVTAARFALADPVPEDNPPAETAAEVQPPSTALPVVQSEKNDKEKEKEKEKEKDLKDRDSKDAELNLPKSIITRLAKGMLPPNTQIQANAILALSKSATIFISYLASHANENTVSAGKKTISPADVFKALDEVEFSFMRERLEAEFNKFNSIQTEKRTSYRRKVRAAKQNPDGTAIPTDGDDTDMADTTAADTTMASEQDGPRASKKARIDASAKANEGDTEDEEPDAAEGEDEAADDDEDDDEDVGAEEEEAQEDEASGDETQDALEEKDREDDGDEALDGDESD</sequence>
<organism evidence="8 9">
    <name type="scientific">Stachybotrys chlorohalonatus (strain IBT 40285)</name>
    <dbReference type="NCBI Taxonomy" id="1283841"/>
    <lineage>
        <taxon>Eukaryota</taxon>
        <taxon>Fungi</taxon>
        <taxon>Dikarya</taxon>
        <taxon>Ascomycota</taxon>
        <taxon>Pezizomycotina</taxon>
        <taxon>Sordariomycetes</taxon>
        <taxon>Hypocreomycetidae</taxon>
        <taxon>Hypocreales</taxon>
        <taxon>Stachybotryaceae</taxon>
        <taxon>Stachybotrys</taxon>
    </lineage>
</organism>
<dbReference type="EMBL" id="KL660686">
    <property type="protein sequence ID" value="KFA64423.1"/>
    <property type="molecule type" value="Genomic_DNA"/>
</dbReference>
<evidence type="ECO:0000256" key="4">
    <source>
        <dbReference type="ARBA" id="ARBA00039775"/>
    </source>
</evidence>
<evidence type="ECO:0000256" key="3">
    <source>
        <dbReference type="ARBA" id="ARBA00023242"/>
    </source>
</evidence>
<evidence type="ECO:0000256" key="5">
    <source>
        <dbReference type="ARBA" id="ARBA00042096"/>
    </source>
</evidence>
<feature type="compositionally biased region" description="Acidic residues" evidence="6">
    <location>
        <begin position="230"/>
        <end position="297"/>
    </location>
</feature>
<protein>
    <recommendedName>
        <fullName evidence="4">DNA polymerase epsilon subunit D</fullName>
    </recommendedName>
    <alternativeName>
        <fullName evidence="5">DNA polymerase II subunit D</fullName>
    </alternativeName>
</protein>
<feature type="compositionally biased region" description="Basic and acidic residues" evidence="6">
    <location>
        <begin position="50"/>
        <end position="73"/>
    </location>
</feature>
<dbReference type="GO" id="GO:0008622">
    <property type="term" value="C:epsilon DNA polymerase complex"/>
    <property type="evidence" value="ECO:0007669"/>
    <property type="project" value="TreeGrafter"/>
</dbReference>
<dbReference type="GO" id="GO:0046982">
    <property type="term" value="F:protein heterodimerization activity"/>
    <property type="evidence" value="ECO:0007669"/>
    <property type="project" value="InterPro"/>
</dbReference>
<dbReference type="AlphaFoldDB" id="A0A084QKD8"/>
<dbReference type="Gene3D" id="1.10.20.10">
    <property type="entry name" value="Histone, subunit A"/>
    <property type="match status" value="1"/>
</dbReference>
<dbReference type="OrthoDB" id="1707486at2759"/>
<dbReference type="Proteomes" id="UP000028524">
    <property type="component" value="Unassembled WGS sequence"/>
</dbReference>
<evidence type="ECO:0000256" key="1">
    <source>
        <dbReference type="ARBA" id="ARBA00004123"/>
    </source>
</evidence>
<dbReference type="GO" id="GO:0031490">
    <property type="term" value="F:chromatin DNA binding"/>
    <property type="evidence" value="ECO:0007669"/>
    <property type="project" value="TreeGrafter"/>
</dbReference>
<dbReference type="STRING" id="1283841.A0A084QKD8"/>
<name>A0A084QKD8_STAC4</name>
<dbReference type="InterPro" id="IPR051377">
    <property type="entry name" value="DNA_Pol-Epsilon_Subunit"/>
</dbReference>
<dbReference type="GO" id="GO:0006272">
    <property type="term" value="P:leading strand elongation"/>
    <property type="evidence" value="ECO:0007669"/>
    <property type="project" value="TreeGrafter"/>
</dbReference>
<proteinExistence type="predicted"/>
<keyword evidence="3" id="KW-0539">Nucleus</keyword>
<dbReference type="PANTHER" id="PTHR46172">
    <property type="entry name" value="DNA POLYMERASE EPSILON SUBUNIT 3"/>
    <property type="match status" value="1"/>
</dbReference>
<feature type="compositionally biased region" description="Low complexity" evidence="6">
    <location>
        <begin position="197"/>
        <end position="207"/>
    </location>
</feature>
<evidence type="ECO:0000259" key="7">
    <source>
        <dbReference type="Pfam" id="PF00808"/>
    </source>
</evidence>
<dbReference type="GO" id="GO:0008623">
    <property type="term" value="C:CHRAC"/>
    <property type="evidence" value="ECO:0007669"/>
    <property type="project" value="TreeGrafter"/>
</dbReference>
<gene>
    <name evidence="8" type="ORF">S40285_01004</name>
</gene>
<feature type="compositionally biased region" description="Basic and acidic residues" evidence="6">
    <location>
        <begin position="1"/>
        <end position="12"/>
    </location>
</feature>